<dbReference type="GO" id="GO:0030246">
    <property type="term" value="F:carbohydrate binding"/>
    <property type="evidence" value="ECO:0007669"/>
    <property type="project" value="InterPro"/>
</dbReference>
<dbReference type="RefSeq" id="WP_044907147.1">
    <property type="nucleotide sequence ID" value="NZ_JQIF01000092.1"/>
</dbReference>
<comment type="caution">
    <text evidence="1">The sequence shown here is derived from an EMBL/GenBank/DDBJ whole genome shotgun (WGS) entry which is preliminary data.</text>
</comment>
<dbReference type="SUPFAM" id="SSF74650">
    <property type="entry name" value="Galactose mutarotase-like"/>
    <property type="match status" value="1"/>
</dbReference>
<dbReference type="GO" id="GO:0004034">
    <property type="term" value="F:aldose 1-epimerase activity"/>
    <property type="evidence" value="ECO:0007669"/>
    <property type="project" value="TreeGrafter"/>
</dbReference>
<protein>
    <submittedName>
        <fullName evidence="1">Aldose epimerase</fullName>
    </submittedName>
</protein>
<evidence type="ECO:0000313" key="2">
    <source>
        <dbReference type="Proteomes" id="UP000030008"/>
    </source>
</evidence>
<name>A0A099I530_CLOIN</name>
<proteinExistence type="predicted"/>
<evidence type="ECO:0000313" key="1">
    <source>
        <dbReference type="EMBL" id="KGJ51968.1"/>
    </source>
</evidence>
<dbReference type="InterPro" id="IPR011013">
    <property type="entry name" value="Gal_mutarotase_sf_dom"/>
</dbReference>
<sequence length="340" mass="38812">MKKKVAEFSQGAVYAYTIQNEAIHMTALNFGAVITELKTSDRSGNMENVVAAFSDIMDYERQQGPYLNAVVAPVAGRIAYGSYSMENNVHQLSINNGCHHLHGGTGGISRQLFHVEEEEQALHFHLECRHDMDGFPQGTYRYDIWYRLSGNNLIIEYHGTPPQKSLMNMTSHMYFNLSGNLRESILQHDLRIDSVEKLKIHPDGHPFEKEKIEAGSAFDFRNLTPIQKRYKLGHPEFQYTRAYDTPFLLGPNGITLYHAGSGRRLDMTTDAPSLVLYSANYFDDENLILNHHRRGEAFIALALETQDLPNGVNIRNAEVHPFYDARHPYKQKTVYTFSHM</sequence>
<dbReference type="GO" id="GO:0006006">
    <property type="term" value="P:glucose metabolic process"/>
    <property type="evidence" value="ECO:0007669"/>
    <property type="project" value="TreeGrafter"/>
</dbReference>
<dbReference type="Proteomes" id="UP000030008">
    <property type="component" value="Unassembled WGS sequence"/>
</dbReference>
<dbReference type="Gene3D" id="2.70.98.10">
    <property type="match status" value="1"/>
</dbReference>
<dbReference type="PANTHER" id="PTHR10091">
    <property type="entry name" value="ALDOSE-1-EPIMERASE"/>
    <property type="match status" value="1"/>
</dbReference>
<dbReference type="AlphaFoldDB" id="A0A099I530"/>
<dbReference type="Pfam" id="PF01263">
    <property type="entry name" value="Aldose_epim"/>
    <property type="match status" value="1"/>
</dbReference>
<dbReference type="GO" id="GO:0033499">
    <property type="term" value="P:galactose catabolic process via UDP-galactose, Leloir pathway"/>
    <property type="evidence" value="ECO:0007669"/>
    <property type="project" value="TreeGrafter"/>
</dbReference>
<accession>A0A099I530</accession>
<gene>
    <name evidence="1" type="ORF">CIAN88_17875</name>
</gene>
<reference evidence="1 2" key="1">
    <citation type="submission" date="2014-08" db="EMBL/GenBank/DDBJ databases">
        <title>Clostridium innocuum, an unnegligible vancomycin-resistant pathogen causing extra-intestinal infections.</title>
        <authorList>
            <person name="Feng Y."/>
            <person name="Chiu C.-H."/>
        </authorList>
    </citation>
    <scope>NUCLEOTIDE SEQUENCE [LARGE SCALE GENOMIC DNA]</scope>
    <source>
        <strain evidence="1 2">AN88</strain>
    </source>
</reference>
<dbReference type="InterPro" id="IPR014718">
    <property type="entry name" value="GH-type_carb-bd"/>
</dbReference>
<dbReference type="GO" id="GO:0005737">
    <property type="term" value="C:cytoplasm"/>
    <property type="evidence" value="ECO:0007669"/>
    <property type="project" value="TreeGrafter"/>
</dbReference>
<dbReference type="EMBL" id="JQIF01000092">
    <property type="protein sequence ID" value="KGJ51968.1"/>
    <property type="molecule type" value="Genomic_DNA"/>
</dbReference>
<dbReference type="InterPro" id="IPR008183">
    <property type="entry name" value="Aldose_1/G6P_1-epimerase"/>
</dbReference>
<dbReference type="PANTHER" id="PTHR10091:SF0">
    <property type="entry name" value="GALACTOSE MUTAROTASE"/>
    <property type="match status" value="1"/>
</dbReference>
<organism evidence="1 2">
    <name type="scientific">Clostridium innocuum</name>
    <dbReference type="NCBI Taxonomy" id="1522"/>
    <lineage>
        <taxon>Bacteria</taxon>
        <taxon>Bacillati</taxon>
        <taxon>Bacillota</taxon>
        <taxon>Clostridia</taxon>
        <taxon>Eubacteriales</taxon>
        <taxon>Clostridiaceae</taxon>
        <taxon>Clostridium</taxon>
    </lineage>
</organism>